<dbReference type="GO" id="GO:0000785">
    <property type="term" value="C:chromatin"/>
    <property type="evidence" value="ECO:0007669"/>
    <property type="project" value="TreeGrafter"/>
</dbReference>
<dbReference type="Gramene" id="Al_scaffold_0001_2542">
    <property type="protein sequence ID" value="Al_scaffold_0001_2542"/>
    <property type="gene ID" value="Al_scaffold_0001_2542"/>
</dbReference>
<dbReference type="eggNOG" id="KOG4204">
    <property type="taxonomic scope" value="Eukaryota"/>
</dbReference>
<dbReference type="PANTHER" id="PTHR12346">
    <property type="entry name" value="SIN3B-RELATED"/>
    <property type="match status" value="1"/>
</dbReference>
<accession>D7KPH9</accession>
<name>D7KPH9_ARALL</name>
<dbReference type="Gene3D" id="1.20.1160.11">
    <property type="entry name" value="Paired amphipathic helix"/>
    <property type="match status" value="1"/>
</dbReference>
<dbReference type="Pfam" id="PF02671">
    <property type="entry name" value="PAH"/>
    <property type="match status" value="1"/>
</dbReference>
<keyword evidence="3 4" id="KW-0539">Nucleus</keyword>
<evidence type="ECO:0000313" key="5">
    <source>
        <dbReference type="EMBL" id="EFH69594.1"/>
    </source>
</evidence>
<proteinExistence type="predicted"/>
<evidence type="ECO:0000313" key="6">
    <source>
        <dbReference type="Proteomes" id="UP000008694"/>
    </source>
</evidence>
<evidence type="ECO:0000256" key="2">
    <source>
        <dbReference type="ARBA" id="ARBA00022491"/>
    </source>
</evidence>
<dbReference type="GO" id="GO:0003714">
    <property type="term" value="F:transcription corepressor activity"/>
    <property type="evidence" value="ECO:0007669"/>
    <property type="project" value="InterPro"/>
</dbReference>
<comment type="subcellular location">
    <subcellularLocation>
        <location evidence="1 4">Nucleus</location>
    </subcellularLocation>
</comment>
<evidence type="ECO:0000256" key="1">
    <source>
        <dbReference type="ARBA" id="ARBA00004123"/>
    </source>
</evidence>
<dbReference type="InterPro" id="IPR036600">
    <property type="entry name" value="PAH_sf"/>
</dbReference>
<dbReference type="AlphaFoldDB" id="D7KPH9"/>
<sequence length="89" mass="10570">MDGGRLFDPNKPKPTKEDAYAYVRAVRDHFHNDRKKYEDFLAIMKDFKTRKISRNDCIRAVLELLNGDRDLISGFNAFLPFWMEIMEIN</sequence>
<dbReference type="PANTHER" id="PTHR12346:SF0">
    <property type="entry name" value="SIN3A, ISOFORM G"/>
    <property type="match status" value="1"/>
</dbReference>
<reference evidence="6" key="1">
    <citation type="journal article" date="2011" name="Nat. Genet.">
        <title>The Arabidopsis lyrata genome sequence and the basis of rapid genome size change.</title>
        <authorList>
            <person name="Hu T.T."/>
            <person name="Pattyn P."/>
            <person name="Bakker E.G."/>
            <person name="Cao J."/>
            <person name="Cheng J.-F."/>
            <person name="Clark R.M."/>
            <person name="Fahlgren N."/>
            <person name="Fawcett J.A."/>
            <person name="Grimwood J."/>
            <person name="Gundlach H."/>
            <person name="Haberer G."/>
            <person name="Hollister J.D."/>
            <person name="Ossowski S."/>
            <person name="Ottilar R.P."/>
            <person name="Salamov A.A."/>
            <person name="Schneeberger K."/>
            <person name="Spannagl M."/>
            <person name="Wang X."/>
            <person name="Yang L."/>
            <person name="Nasrallah M.E."/>
            <person name="Bergelson J."/>
            <person name="Carrington J.C."/>
            <person name="Gaut B.S."/>
            <person name="Schmutz J."/>
            <person name="Mayer K.F.X."/>
            <person name="Van de Peer Y."/>
            <person name="Grigoriev I.V."/>
            <person name="Nordborg M."/>
            <person name="Weigel D."/>
            <person name="Guo Y.-L."/>
        </authorList>
    </citation>
    <scope>NUCLEOTIDE SEQUENCE [LARGE SCALE GENOMIC DNA]</scope>
    <source>
        <strain evidence="6">cv. MN47</strain>
    </source>
</reference>
<dbReference type="STRING" id="81972.D7KPH9"/>
<dbReference type="HOGENOM" id="CLU_2443978_0_0_1"/>
<gene>
    <name evidence="5" type="ORF">ARALYDRAFT_680219</name>
</gene>
<organism evidence="6">
    <name type="scientific">Arabidopsis lyrata subsp. lyrata</name>
    <name type="common">Lyre-leaved rock-cress</name>
    <dbReference type="NCBI Taxonomy" id="81972"/>
    <lineage>
        <taxon>Eukaryota</taxon>
        <taxon>Viridiplantae</taxon>
        <taxon>Streptophyta</taxon>
        <taxon>Embryophyta</taxon>
        <taxon>Tracheophyta</taxon>
        <taxon>Spermatophyta</taxon>
        <taxon>Magnoliopsida</taxon>
        <taxon>eudicotyledons</taxon>
        <taxon>Gunneridae</taxon>
        <taxon>Pentapetalae</taxon>
        <taxon>rosids</taxon>
        <taxon>malvids</taxon>
        <taxon>Brassicales</taxon>
        <taxon>Brassicaceae</taxon>
        <taxon>Camelineae</taxon>
        <taxon>Arabidopsis</taxon>
    </lineage>
</organism>
<keyword evidence="6" id="KW-1185">Reference proteome</keyword>
<dbReference type="InterPro" id="IPR039774">
    <property type="entry name" value="Sin3-like"/>
</dbReference>
<dbReference type="InterPro" id="IPR003822">
    <property type="entry name" value="PAH"/>
</dbReference>
<dbReference type="FunFam" id="1.20.1160.11:FF:000001">
    <property type="entry name" value="Paired amphipathic helix protein Sin3"/>
    <property type="match status" value="1"/>
</dbReference>
<dbReference type="SUPFAM" id="SSF47762">
    <property type="entry name" value="PAH2 domain"/>
    <property type="match status" value="1"/>
</dbReference>
<dbReference type="PROSITE" id="PS51477">
    <property type="entry name" value="PAH"/>
    <property type="match status" value="1"/>
</dbReference>
<evidence type="ECO:0000256" key="3">
    <source>
        <dbReference type="ARBA" id="ARBA00023242"/>
    </source>
</evidence>
<dbReference type="GO" id="GO:0000122">
    <property type="term" value="P:negative regulation of transcription by RNA polymerase II"/>
    <property type="evidence" value="ECO:0007669"/>
    <property type="project" value="TreeGrafter"/>
</dbReference>
<dbReference type="Proteomes" id="UP000008694">
    <property type="component" value="Unassembled WGS sequence"/>
</dbReference>
<evidence type="ECO:0000256" key="4">
    <source>
        <dbReference type="PROSITE-ProRule" id="PRU00810"/>
    </source>
</evidence>
<protein>
    <submittedName>
        <fullName evidence="5">Predicted protein</fullName>
    </submittedName>
</protein>
<keyword evidence="2" id="KW-0678">Repressor</keyword>
<dbReference type="GO" id="GO:0000118">
    <property type="term" value="C:histone deacetylase complex"/>
    <property type="evidence" value="ECO:0007669"/>
    <property type="project" value="TreeGrafter"/>
</dbReference>
<dbReference type="EMBL" id="GL348713">
    <property type="protein sequence ID" value="EFH69594.1"/>
    <property type="molecule type" value="Genomic_DNA"/>
</dbReference>